<protein>
    <submittedName>
        <fullName evidence="4">Pentatricopeptide repeat-containing protein</fullName>
    </submittedName>
</protein>
<dbReference type="InterPro" id="IPR011990">
    <property type="entry name" value="TPR-like_helical_dom_sf"/>
</dbReference>
<dbReference type="PROSITE" id="PS51375">
    <property type="entry name" value="PPR"/>
    <property type="match status" value="1"/>
</dbReference>
<dbReference type="Gene3D" id="1.25.40.10">
    <property type="entry name" value="Tetratricopeptide repeat domain"/>
    <property type="match status" value="1"/>
</dbReference>
<name>A0A2U1KB15_ARTAN</name>
<keyword evidence="1" id="KW-0677">Repeat</keyword>
<dbReference type="InterPro" id="IPR002885">
    <property type="entry name" value="PPR_rpt"/>
</dbReference>
<feature type="region of interest" description="Disordered" evidence="3">
    <location>
        <begin position="37"/>
        <end position="64"/>
    </location>
</feature>
<proteinExistence type="predicted"/>
<evidence type="ECO:0000313" key="4">
    <source>
        <dbReference type="EMBL" id="PWA33948.1"/>
    </source>
</evidence>
<dbReference type="EMBL" id="PKPP01024533">
    <property type="protein sequence ID" value="PWA33948.1"/>
    <property type="molecule type" value="Genomic_DNA"/>
</dbReference>
<accession>A0A2U1KB15</accession>
<dbReference type="Proteomes" id="UP000245207">
    <property type="component" value="Unassembled WGS sequence"/>
</dbReference>
<gene>
    <name evidence="4" type="ORF">CTI12_AA609920</name>
</gene>
<organism evidence="4 5">
    <name type="scientific">Artemisia annua</name>
    <name type="common">Sweet wormwood</name>
    <dbReference type="NCBI Taxonomy" id="35608"/>
    <lineage>
        <taxon>Eukaryota</taxon>
        <taxon>Viridiplantae</taxon>
        <taxon>Streptophyta</taxon>
        <taxon>Embryophyta</taxon>
        <taxon>Tracheophyta</taxon>
        <taxon>Spermatophyta</taxon>
        <taxon>Magnoliopsida</taxon>
        <taxon>eudicotyledons</taxon>
        <taxon>Gunneridae</taxon>
        <taxon>Pentapetalae</taxon>
        <taxon>asterids</taxon>
        <taxon>campanulids</taxon>
        <taxon>Asterales</taxon>
        <taxon>Asteraceae</taxon>
        <taxon>Asteroideae</taxon>
        <taxon>Anthemideae</taxon>
        <taxon>Artemisiinae</taxon>
        <taxon>Artemisia</taxon>
    </lineage>
</organism>
<evidence type="ECO:0000313" key="5">
    <source>
        <dbReference type="Proteomes" id="UP000245207"/>
    </source>
</evidence>
<evidence type="ECO:0000256" key="1">
    <source>
        <dbReference type="ARBA" id="ARBA00022737"/>
    </source>
</evidence>
<sequence>MASASSMAIISRKLKLNPFHLTPKFITTFSFRSQEAQLATEQPPVAPSPLPPNPATGSPLYSQNWRNPTSVSTSASLIPSGFANSSSKIEALAQTLDNDAIINVFADWMTSQRWLDVKHLFEYWIRSLDSNGKPNKPDVNLYNHYLRANLMVGVSAGELLDLVAQMEDYLVVPNTASFNLVLKAMYQARESEAARDEAVKVFEHLVSLGMKPNLKTYDLLVDAHLIKRDIKAALSTINDMVVAGFEPTKEILKKVRRRCVREMDYESNDKVESFAKDFKIRMGTENRRDMLFNLEFSTEYA</sequence>
<dbReference type="PANTHER" id="PTHR47205:SF1">
    <property type="entry name" value="OS07G0599000 PROTEIN"/>
    <property type="match status" value="1"/>
</dbReference>
<dbReference type="AlphaFoldDB" id="A0A2U1KB15"/>
<feature type="repeat" description="PPR" evidence="2">
    <location>
        <begin position="213"/>
        <end position="247"/>
    </location>
</feature>
<dbReference type="Pfam" id="PF13812">
    <property type="entry name" value="PPR_3"/>
    <property type="match status" value="1"/>
</dbReference>
<evidence type="ECO:0000256" key="3">
    <source>
        <dbReference type="SAM" id="MobiDB-lite"/>
    </source>
</evidence>
<evidence type="ECO:0000256" key="2">
    <source>
        <dbReference type="PROSITE-ProRule" id="PRU00708"/>
    </source>
</evidence>
<dbReference type="InterPro" id="IPR044605">
    <property type="entry name" value="At1g26460-like"/>
</dbReference>
<dbReference type="OrthoDB" id="1675309at2759"/>
<comment type="caution">
    <text evidence="4">The sequence shown here is derived from an EMBL/GenBank/DDBJ whole genome shotgun (WGS) entry which is preliminary data.</text>
</comment>
<feature type="compositionally biased region" description="Pro residues" evidence="3">
    <location>
        <begin position="44"/>
        <end position="54"/>
    </location>
</feature>
<dbReference type="STRING" id="35608.A0A2U1KB15"/>
<keyword evidence="5" id="KW-1185">Reference proteome</keyword>
<dbReference type="PANTHER" id="PTHR47205">
    <property type="entry name" value="OS07G0599000 PROTEIN"/>
    <property type="match status" value="1"/>
</dbReference>
<reference evidence="4 5" key="1">
    <citation type="journal article" date="2018" name="Mol. Plant">
        <title>The genome of Artemisia annua provides insight into the evolution of Asteraceae family and artemisinin biosynthesis.</title>
        <authorList>
            <person name="Shen Q."/>
            <person name="Zhang L."/>
            <person name="Liao Z."/>
            <person name="Wang S."/>
            <person name="Yan T."/>
            <person name="Shi P."/>
            <person name="Liu M."/>
            <person name="Fu X."/>
            <person name="Pan Q."/>
            <person name="Wang Y."/>
            <person name="Lv Z."/>
            <person name="Lu X."/>
            <person name="Zhang F."/>
            <person name="Jiang W."/>
            <person name="Ma Y."/>
            <person name="Chen M."/>
            <person name="Hao X."/>
            <person name="Li L."/>
            <person name="Tang Y."/>
            <person name="Lv G."/>
            <person name="Zhou Y."/>
            <person name="Sun X."/>
            <person name="Brodelius P.E."/>
            <person name="Rose J.K.C."/>
            <person name="Tang K."/>
        </authorList>
    </citation>
    <scope>NUCLEOTIDE SEQUENCE [LARGE SCALE GENOMIC DNA]</scope>
    <source>
        <strain evidence="5">cv. Huhao1</strain>
        <tissue evidence="4">Leaf</tissue>
    </source>
</reference>